<comment type="caution">
    <text evidence="1">The sequence shown here is derived from an EMBL/GenBank/DDBJ whole genome shotgun (WGS) entry which is preliminary data.</text>
</comment>
<dbReference type="AlphaFoldDB" id="A0A1V9A6N1"/>
<dbReference type="EMBL" id="MWIH01000005">
    <property type="protein sequence ID" value="OQO92708.1"/>
    <property type="molecule type" value="Genomic_DNA"/>
</dbReference>
<dbReference type="STRING" id="1962155.B1813_11160"/>
<evidence type="ECO:0000313" key="1">
    <source>
        <dbReference type="EMBL" id="OQO92708.1"/>
    </source>
</evidence>
<gene>
    <name evidence="1" type="ORF">B1813_11160</name>
</gene>
<protein>
    <submittedName>
        <fullName evidence="1">Uncharacterized protein</fullName>
    </submittedName>
</protein>
<proteinExistence type="predicted"/>
<dbReference type="Proteomes" id="UP000192591">
    <property type="component" value="Unassembled WGS sequence"/>
</dbReference>
<evidence type="ECO:0000313" key="2">
    <source>
        <dbReference type="Proteomes" id="UP000192591"/>
    </source>
</evidence>
<sequence length="77" mass="8211">MNDSELSWDSTELAAALAEKAITGFISGFDMTMYVCGCSCDVASANYGIAVEETVARLPEDSSAAELINARRELVTQ</sequence>
<keyword evidence="2" id="KW-1185">Reference proteome</keyword>
<accession>A0A1V9A6N1</accession>
<name>A0A1V9A6N1_SACPI</name>
<reference evidence="1 2" key="1">
    <citation type="submission" date="2017-02" db="EMBL/GenBank/DDBJ databases">
        <title>Draft genome of Saccharomonospora sp. 154.</title>
        <authorList>
            <person name="Alonso-Carmona G.S."/>
            <person name="De La Haba R."/>
            <person name="Vera-Gargallo B."/>
            <person name="Sandoval-Trujillo A.H."/>
            <person name="Ramirez-Duran N."/>
            <person name="Ventosa A."/>
        </authorList>
    </citation>
    <scope>NUCLEOTIDE SEQUENCE [LARGE SCALE GENOMIC DNA]</scope>
    <source>
        <strain evidence="1 2">LRS4.154</strain>
    </source>
</reference>
<organism evidence="1 2">
    <name type="scientific">Saccharomonospora piscinae</name>
    <dbReference type="NCBI Taxonomy" id="687388"/>
    <lineage>
        <taxon>Bacteria</taxon>
        <taxon>Bacillati</taxon>
        <taxon>Actinomycetota</taxon>
        <taxon>Actinomycetes</taxon>
        <taxon>Pseudonocardiales</taxon>
        <taxon>Pseudonocardiaceae</taxon>
        <taxon>Saccharomonospora</taxon>
    </lineage>
</organism>